<dbReference type="EMBL" id="BARV01011205">
    <property type="protein sequence ID" value="GAI05026.1"/>
    <property type="molecule type" value="Genomic_DNA"/>
</dbReference>
<feature type="non-terminal residue" evidence="1">
    <location>
        <position position="1"/>
    </location>
</feature>
<organism evidence="1">
    <name type="scientific">marine sediment metagenome</name>
    <dbReference type="NCBI Taxonomy" id="412755"/>
    <lineage>
        <taxon>unclassified sequences</taxon>
        <taxon>metagenomes</taxon>
        <taxon>ecological metagenomes</taxon>
    </lineage>
</organism>
<sequence length="153" mass="17641">GYFVQQGDSLLIGYTMFGLFADRIPGWSLNSFNLDTDGDPNTGQFCGNENNIDFHDYGGGNWFGSMYLLWDNVKKGFTQKVLVPVTTHEDGKTMYCKISLVGTGWEEFEYRLSGWYKDGNTWHQAPHYTGDEVDWQLFTADQYHIEHNQIFHS</sequence>
<reference evidence="1" key="1">
    <citation type="journal article" date="2014" name="Front. Microbiol.">
        <title>High frequency of phylogenetically diverse reductive dehalogenase-homologous genes in deep subseafloor sedimentary metagenomes.</title>
        <authorList>
            <person name="Kawai M."/>
            <person name="Futagami T."/>
            <person name="Toyoda A."/>
            <person name="Takaki Y."/>
            <person name="Nishi S."/>
            <person name="Hori S."/>
            <person name="Arai W."/>
            <person name="Tsubouchi T."/>
            <person name="Morono Y."/>
            <person name="Uchiyama I."/>
            <person name="Ito T."/>
            <person name="Fujiyama A."/>
            <person name="Inagaki F."/>
            <person name="Takami H."/>
        </authorList>
    </citation>
    <scope>NUCLEOTIDE SEQUENCE</scope>
    <source>
        <strain evidence="1">Expedition CK06-06</strain>
    </source>
</reference>
<proteinExistence type="predicted"/>
<protein>
    <submittedName>
        <fullName evidence="1">Uncharacterized protein</fullName>
    </submittedName>
</protein>
<comment type="caution">
    <text evidence="1">The sequence shown here is derived from an EMBL/GenBank/DDBJ whole genome shotgun (WGS) entry which is preliminary data.</text>
</comment>
<name>X1LGS9_9ZZZZ</name>
<accession>X1LGS9</accession>
<dbReference type="AlphaFoldDB" id="X1LGS9"/>
<gene>
    <name evidence="1" type="ORF">S06H3_21353</name>
</gene>
<evidence type="ECO:0000313" key="1">
    <source>
        <dbReference type="EMBL" id="GAI05026.1"/>
    </source>
</evidence>